<dbReference type="Proteomes" id="UP000295304">
    <property type="component" value="Unassembled WGS sequence"/>
</dbReference>
<accession>A0A4R3J8H6</accession>
<evidence type="ECO:0000313" key="3">
    <source>
        <dbReference type="Proteomes" id="UP000295304"/>
    </source>
</evidence>
<dbReference type="InterPro" id="IPR036388">
    <property type="entry name" value="WH-like_DNA-bd_sf"/>
</dbReference>
<dbReference type="Pfam" id="PF06627">
    <property type="entry name" value="DUF1153"/>
    <property type="match status" value="1"/>
</dbReference>
<dbReference type="EMBL" id="SLZW01000006">
    <property type="protein sequence ID" value="TCS62138.1"/>
    <property type="molecule type" value="Genomic_DNA"/>
</dbReference>
<gene>
    <name evidence="2" type="ORF">EDD55_10696</name>
</gene>
<dbReference type="InterPro" id="IPR009534">
    <property type="entry name" value="DUF1153"/>
</dbReference>
<reference evidence="2 3" key="1">
    <citation type="submission" date="2019-03" db="EMBL/GenBank/DDBJ databases">
        <title>Genomic Encyclopedia of Type Strains, Phase IV (KMG-IV): sequencing the most valuable type-strain genomes for metagenomic binning, comparative biology and taxonomic classification.</title>
        <authorList>
            <person name="Goeker M."/>
        </authorList>
    </citation>
    <scope>NUCLEOTIDE SEQUENCE [LARGE SCALE GENOMIC DNA]</scope>
    <source>
        <strain evidence="2 3">DSM 101688</strain>
    </source>
</reference>
<name>A0A4R3J8H6_9PROT</name>
<feature type="compositionally biased region" description="Basic and acidic residues" evidence="1">
    <location>
        <begin position="1"/>
        <end position="14"/>
    </location>
</feature>
<protein>
    <submittedName>
        <fullName evidence="2">Uncharacterized protein DUF1153</fullName>
    </submittedName>
</protein>
<comment type="caution">
    <text evidence="2">The sequence shown here is derived from an EMBL/GenBank/DDBJ whole genome shotgun (WGS) entry which is preliminary data.</text>
</comment>
<organism evidence="2 3">
    <name type="scientific">Varunaivibrio sulfuroxidans</name>
    <dbReference type="NCBI Taxonomy" id="1773489"/>
    <lineage>
        <taxon>Bacteria</taxon>
        <taxon>Pseudomonadati</taxon>
        <taxon>Pseudomonadota</taxon>
        <taxon>Alphaproteobacteria</taxon>
        <taxon>Rhodospirillales</taxon>
        <taxon>Magnetovibrionaceae</taxon>
        <taxon>Varunaivibrio</taxon>
    </lineage>
</organism>
<proteinExistence type="predicted"/>
<dbReference type="InterPro" id="IPR010921">
    <property type="entry name" value="Trp_repressor/repl_initiator"/>
</dbReference>
<dbReference type="GO" id="GO:0043565">
    <property type="term" value="F:sequence-specific DNA binding"/>
    <property type="evidence" value="ECO:0007669"/>
    <property type="project" value="InterPro"/>
</dbReference>
<dbReference type="Gene3D" id="1.10.10.10">
    <property type="entry name" value="Winged helix-like DNA-binding domain superfamily/Winged helix DNA-binding domain"/>
    <property type="match status" value="1"/>
</dbReference>
<sequence>MQGTMKHDTSHDRPVGGTIGGASSTANIDHVSTDERDMDANELPPADTKRWVSTRKAQVVTAVRTGVITLEEACRRYALSIEEFVSWQQKLDRHGTAGLRVTHHHRRRG</sequence>
<keyword evidence="3" id="KW-1185">Reference proteome</keyword>
<dbReference type="SUPFAM" id="SSF48295">
    <property type="entry name" value="TrpR-like"/>
    <property type="match status" value="1"/>
</dbReference>
<evidence type="ECO:0000256" key="1">
    <source>
        <dbReference type="SAM" id="MobiDB-lite"/>
    </source>
</evidence>
<evidence type="ECO:0000313" key="2">
    <source>
        <dbReference type="EMBL" id="TCS62138.1"/>
    </source>
</evidence>
<feature type="region of interest" description="Disordered" evidence="1">
    <location>
        <begin position="1"/>
        <end position="47"/>
    </location>
</feature>
<dbReference type="AlphaFoldDB" id="A0A4R3J8H6"/>